<evidence type="ECO:0000313" key="2">
    <source>
        <dbReference type="Proteomes" id="UP000037178"/>
    </source>
</evidence>
<evidence type="ECO:0000313" key="1">
    <source>
        <dbReference type="EMBL" id="KMW56908.1"/>
    </source>
</evidence>
<gene>
    <name evidence="1" type="ORF">AIOL_001865</name>
</gene>
<dbReference type="Proteomes" id="UP000037178">
    <property type="component" value="Unassembled WGS sequence"/>
</dbReference>
<dbReference type="EMBL" id="LFTY01000002">
    <property type="protein sequence ID" value="KMW56908.1"/>
    <property type="molecule type" value="Genomic_DNA"/>
</dbReference>
<protein>
    <submittedName>
        <fullName evidence="1">Uncharacterized protein</fullName>
    </submittedName>
</protein>
<sequence length="135" mass="15626">MFQPLCAETKDPNVLPIVETLSDREALPKVEYSVNNHIQDLYDWWRILVQKENQAEIFEAVENGVPDVDDEIDLEFQPTLETLLISRYLNVGAEDFGHSLNFTIGMQEVPENRKNPFDVQYYGCGTPSYIRERCV</sequence>
<name>A0A0J9GTR0_9RHOB</name>
<reference evidence="1 2" key="1">
    <citation type="submission" date="2015-06" db="EMBL/GenBank/DDBJ databases">
        <title>Draft genome sequence of an Alphaproteobacteria species associated to the Mediterranean sponge Oscarella lobularis.</title>
        <authorList>
            <person name="Jourda C."/>
            <person name="Santini S."/>
            <person name="Claverie J.-M."/>
        </authorList>
    </citation>
    <scope>NUCLEOTIDE SEQUENCE [LARGE SCALE GENOMIC DNA]</scope>
    <source>
        <strain evidence="1">IGS</strain>
    </source>
</reference>
<comment type="caution">
    <text evidence="1">The sequence shown here is derived from an EMBL/GenBank/DDBJ whole genome shotgun (WGS) entry which is preliminary data.</text>
</comment>
<accession>A0A0J9GTR0</accession>
<dbReference type="PATRIC" id="fig|1675527.3.peg.1961"/>
<keyword evidence="2" id="KW-1185">Reference proteome</keyword>
<organism evidence="1 2">
    <name type="scientific">Candidatus Rhodobacter oscarellae</name>
    <dbReference type="NCBI Taxonomy" id="1675527"/>
    <lineage>
        <taxon>Bacteria</taxon>
        <taxon>Pseudomonadati</taxon>
        <taxon>Pseudomonadota</taxon>
        <taxon>Alphaproteobacteria</taxon>
        <taxon>Rhodobacterales</taxon>
        <taxon>Rhodobacter group</taxon>
        <taxon>Rhodobacter</taxon>
    </lineage>
</organism>
<proteinExistence type="predicted"/>
<dbReference type="AlphaFoldDB" id="A0A0J9GTR0"/>